<dbReference type="GeneID" id="78289496"/>
<comment type="caution">
    <text evidence="1">The sequence shown here is derived from an EMBL/GenBank/DDBJ whole genome shotgun (WGS) entry which is preliminary data.</text>
</comment>
<accession>A0A132P6G5</accession>
<name>A0A132P6G5_ENTFC</name>
<organism evidence="1 2">
    <name type="scientific">Enterococcus faecium</name>
    <name type="common">Streptococcus faecium</name>
    <dbReference type="NCBI Taxonomy" id="1352"/>
    <lineage>
        <taxon>Bacteria</taxon>
        <taxon>Bacillati</taxon>
        <taxon>Bacillota</taxon>
        <taxon>Bacilli</taxon>
        <taxon>Lactobacillales</taxon>
        <taxon>Enterococcaceae</taxon>
        <taxon>Enterococcus</taxon>
    </lineage>
</organism>
<dbReference type="EMBL" id="LRHK01000001">
    <property type="protein sequence ID" value="KWX17914.1"/>
    <property type="molecule type" value="Genomic_DNA"/>
</dbReference>
<proteinExistence type="predicted"/>
<protein>
    <recommendedName>
        <fullName evidence="3">DUF4177 domain-containing protein</fullName>
    </recommendedName>
</protein>
<gene>
    <name evidence="1" type="ORF">AWT83_05310</name>
</gene>
<dbReference type="Proteomes" id="UP000070452">
    <property type="component" value="Unassembled WGS sequence"/>
</dbReference>
<reference evidence="1 2" key="1">
    <citation type="submission" date="2016-01" db="EMBL/GenBank/DDBJ databases">
        <title>Molecular Mechanisms for transfer of large genomic segments between Enterococcus faecium strains.</title>
        <authorList>
            <person name="Garcia-Solache M.A."/>
            <person name="Lebreton F."/>
            <person name="Mclaughlin R.E."/>
            <person name="Whiteaker J.D."/>
            <person name="Gilmore M.S."/>
            <person name="Rice L.B."/>
        </authorList>
    </citation>
    <scope>NUCLEOTIDE SEQUENCE [LARGE SCALE GENOMIC DNA]</scope>
    <source>
        <strain evidence="1 2">D344RRF x C68</strain>
    </source>
</reference>
<dbReference type="RefSeq" id="WP_003434344.1">
    <property type="nucleotide sequence ID" value="NZ_JAVRAP010000003.1"/>
</dbReference>
<sequence>MKKYEYVEINYNAKGVVFLCTDKHKEIIDSYAKTGYHYAGFVPTEIDAKGCMRKIDLIFEKED</sequence>
<evidence type="ECO:0000313" key="2">
    <source>
        <dbReference type="Proteomes" id="UP000070452"/>
    </source>
</evidence>
<evidence type="ECO:0008006" key="3">
    <source>
        <dbReference type="Google" id="ProtNLM"/>
    </source>
</evidence>
<evidence type="ECO:0000313" key="1">
    <source>
        <dbReference type="EMBL" id="KWX17914.1"/>
    </source>
</evidence>
<dbReference type="AlphaFoldDB" id="A0A132P6G5"/>